<dbReference type="Pfam" id="PF00069">
    <property type="entry name" value="Pkinase"/>
    <property type="match status" value="1"/>
</dbReference>
<evidence type="ECO:0000256" key="5">
    <source>
        <dbReference type="ARBA" id="ARBA00023125"/>
    </source>
</evidence>
<gene>
    <name evidence="9" type="ORF">HNQ52_000002</name>
</gene>
<dbReference type="Gene3D" id="1.25.40.10">
    <property type="entry name" value="Tetratricopeptide repeat domain"/>
    <property type="match status" value="2"/>
</dbReference>
<evidence type="ECO:0000313" key="9">
    <source>
        <dbReference type="EMBL" id="MBB5206486.1"/>
    </source>
</evidence>
<dbReference type="RefSeq" id="WP_183958524.1">
    <property type="nucleotide sequence ID" value="NZ_JACHHP010000001.1"/>
</dbReference>
<name>A0A7W8D228_9GAMM</name>
<dbReference type="CDD" id="cd00383">
    <property type="entry name" value="trans_reg_C"/>
    <property type="match status" value="1"/>
</dbReference>
<dbReference type="EMBL" id="JACHHP010000001">
    <property type="protein sequence ID" value="MBB5206486.1"/>
    <property type="molecule type" value="Genomic_DNA"/>
</dbReference>
<dbReference type="Proteomes" id="UP000521199">
    <property type="component" value="Unassembled WGS sequence"/>
</dbReference>
<evidence type="ECO:0000259" key="7">
    <source>
        <dbReference type="PROSITE" id="PS50011"/>
    </source>
</evidence>
<dbReference type="InterPro" id="IPR000719">
    <property type="entry name" value="Prot_kinase_dom"/>
</dbReference>
<dbReference type="GO" id="GO:0006355">
    <property type="term" value="P:regulation of DNA-templated transcription"/>
    <property type="evidence" value="ECO:0007669"/>
    <property type="project" value="InterPro"/>
</dbReference>
<proteinExistence type="predicted"/>
<organism evidence="9 10">
    <name type="scientific">Chiayiivirga flava</name>
    <dbReference type="NCBI Taxonomy" id="659595"/>
    <lineage>
        <taxon>Bacteria</taxon>
        <taxon>Pseudomonadati</taxon>
        <taxon>Pseudomonadota</taxon>
        <taxon>Gammaproteobacteria</taxon>
        <taxon>Lysobacterales</taxon>
        <taxon>Lysobacteraceae</taxon>
        <taxon>Chiayiivirga</taxon>
    </lineage>
</organism>
<dbReference type="SMART" id="SM00862">
    <property type="entry name" value="Trans_reg_C"/>
    <property type="match status" value="1"/>
</dbReference>
<feature type="domain" description="Protein kinase" evidence="7">
    <location>
        <begin position="130"/>
        <end position="425"/>
    </location>
</feature>
<sequence length="897" mass="97543">MERSAFSYRFGTAEFDESRFELRVAGLPVEVERRALEVLAYLLRHAGEVVTKDELLREVWAGRVTVDKVLPNAVNKLRRALGEANAGHITTQARLGYRLDGPVTRTAVGRQPASELELAAGHPVVGRENFILQRQLGRTAGSEVWLAVHGKTRERRVYKFGLDHHRLRALKREATLLRVLQESVADRSHFIEIIDWNFENPPFFLECQYGGRSLADWAPQHLHALDEAARIALFLQIADAVAAAHSVGVLHKDLKPANVLIDDDVVPPRVRLTDFGSGGLLDPERLERLGITRLGMTVEQHLASDSSSGTPLYVAPELFDGQAPTVQSDVFALGILLYQLLSGRMAQPMASGWEQNIADPLLQDDLRRATDGDPARRLASAADLAARLRRLDTRRTNARERARRDDEARRLSASLARTQARRPILAALVATLALGVVVAVVLQQAAVRARNEARAELERATAITRFVNDDLIGRSNPLVSARGADATLRDVLLAARARVAARFGNQPASEAAVRASLAGLFNALDLWPEAEAEAQRALDLYESLQGVASPDALRARSNYVRILSRLGRNDDADAQLRQLQALLPDASGASARYLVESARSTLLIARGDFAGAVPALQTAIAALRELEPDNTALHDALRLDLIACLALAQQPDQARIEADALIAQARARDEDSALVVALAQLALARAMGEDHDGAEALLLQAQPVIVERLGENHSRHLQLLGELLGVAFRRSDWASAAVYAQRVHERVRAKFGDAHPMTWVTLGNWGRTLNEAGDARAALQPLREAVARLRDVAGGDAPQTHDASFVLAQVELELGHVDAAATLIDGLDPAILEAGRPHGLWPSAIDALRGLLALQRGDTTSAHALLDRACNALASEEDLSAPSRLYARASAALDTLR</sequence>
<dbReference type="PROSITE" id="PS51755">
    <property type="entry name" value="OMPR_PHOB"/>
    <property type="match status" value="1"/>
</dbReference>
<comment type="caution">
    <text evidence="9">The sequence shown here is derived from an EMBL/GenBank/DDBJ whole genome shotgun (WGS) entry which is preliminary data.</text>
</comment>
<dbReference type="Pfam" id="PF00486">
    <property type="entry name" value="Trans_reg_C"/>
    <property type="match status" value="1"/>
</dbReference>
<evidence type="ECO:0000313" key="10">
    <source>
        <dbReference type="Proteomes" id="UP000521199"/>
    </source>
</evidence>
<dbReference type="EC" id="2.7.11.1" evidence="9"/>
<feature type="DNA-binding region" description="OmpR/PhoB-type" evidence="6">
    <location>
        <begin position="5"/>
        <end position="101"/>
    </location>
</feature>
<evidence type="ECO:0000256" key="1">
    <source>
        <dbReference type="ARBA" id="ARBA00022679"/>
    </source>
</evidence>
<keyword evidence="9" id="KW-0723">Serine/threonine-protein kinase</keyword>
<keyword evidence="3 9" id="KW-0418">Kinase</keyword>
<dbReference type="CDD" id="cd14014">
    <property type="entry name" value="STKc_PknB_like"/>
    <property type="match status" value="1"/>
</dbReference>
<dbReference type="Gene3D" id="1.10.510.10">
    <property type="entry name" value="Transferase(Phosphotransferase) domain 1"/>
    <property type="match status" value="1"/>
</dbReference>
<dbReference type="SMART" id="SM00220">
    <property type="entry name" value="S_TKc"/>
    <property type="match status" value="1"/>
</dbReference>
<dbReference type="InterPro" id="IPR016032">
    <property type="entry name" value="Sig_transdc_resp-reg_C-effctor"/>
</dbReference>
<dbReference type="InterPro" id="IPR036388">
    <property type="entry name" value="WH-like_DNA-bd_sf"/>
</dbReference>
<protein>
    <submittedName>
        <fullName evidence="9">Non-specific serine/threonine protein kinase</fullName>
        <ecNumber evidence="9">2.7.11.1</ecNumber>
    </submittedName>
</protein>
<dbReference type="SUPFAM" id="SSF48452">
    <property type="entry name" value="TPR-like"/>
    <property type="match status" value="2"/>
</dbReference>
<dbReference type="PANTHER" id="PTHR43289:SF6">
    <property type="entry name" value="SERINE_THREONINE-PROTEIN KINASE NEKL-3"/>
    <property type="match status" value="1"/>
</dbReference>
<keyword evidence="4" id="KW-0067">ATP-binding</keyword>
<dbReference type="InterPro" id="IPR001867">
    <property type="entry name" value="OmpR/PhoB-type_DNA-bd"/>
</dbReference>
<evidence type="ECO:0000259" key="8">
    <source>
        <dbReference type="PROSITE" id="PS51755"/>
    </source>
</evidence>
<dbReference type="GO" id="GO:0003677">
    <property type="term" value="F:DNA binding"/>
    <property type="evidence" value="ECO:0007669"/>
    <property type="project" value="UniProtKB-UniRule"/>
</dbReference>
<dbReference type="InterPro" id="IPR011990">
    <property type="entry name" value="TPR-like_helical_dom_sf"/>
</dbReference>
<evidence type="ECO:0000256" key="6">
    <source>
        <dbReference type="PROSITE-ProRule" id="PRU01091"/>
    </source>
</evidence>
<keyword evidence="10" id="KW-1185">Reference proteome</keyword>
<dbReference type="InterPro" id="IPR008271">
    <property type="entry name" value="Ser/Thr_kinase_AS"/>
</dbReference>
<dbReference type="GO" id="GO:0005524">
    <property type="term" value="F:ATP binding"/>
    <property type="evidence" value="ECO:0007669"/>
    <property type="project" value="UniProtKB-KW"/>
</dbReference>
<dbReference type="PROSITE" id="PS50011">
    <property type="entry name" value="PROTEIN_KINASE_DOM"/>
    <property type="match status" value="1"/>
</dbReference>
<dbReference type="SUPFAM" id="SSF46894">
    <property type="entry name" value="C-terminal effector domain of the bipartite response regulators"/>
    <property type="match status" value="1"/>
</dbReference>
<dbReference type="PANTHER" id="PTHR43289">
    <property type="entry name" value="MITOGEN-ACTIVATED PROTEIN KINASE KINASE KINASE 20-RELATED"/>
    <property type="match status" value="1"/>
</dbReference>
<dbReference type="AlphaFoldDB" id="A0A7W8D228"/>
<keyword evidence="1 9" id="KW-0808">Transferase</keyword>
<evidence type="ECO:0000256" key="2">
    <source>
        <dbReference type="ARBA" id="ARBA00022741"/>
    </source>
</evidence>
<dbReference type="Gene3D" id="1.10.10.10">
    <property type="entry name" value="Winged helix-like DNA-binding domain superfamily/Winged helix DNA-binding domain"/>
    <property type="match status" value="1"/>
</dbReference>
<reference evidence="9 10" key="1">
    <citation type="submission" date="2020-08" db="EMBL/GenBank/DDBJ databases">
        <title>Genomic Encyclopedia of Type Strains, Phase IV (KMG-IV): sequencing the most valuable type-strain genomes for metagenomic binning, comparative biology and taxonomic classification.</title>
        <authorList>
            <person name="Goeker M."/>
        </authorList>
    </citation>
    <scope>NUCLEOTIDE SEQUENCE [LARGE SCALE GENOMIC DNA]</scope>
    <source>
        <strain evidence="9 10">DSM 24163</strain>
    </source>
</reference>
<dbReference type="InterPro" id="IPR011009">
    <property type="entry name" value="Kinase-like_dom_sf"/>
</dbReference>
<evidence type="ECO:0000256" key="3">
    <source>
        <dbReference type="ARBA" id="ARBA00022777"/>
    </source>
</evidence>
<keyword evidence="5 6" id="KW-0238">DNA-binding</keyword>
<dbReference type="SUPFAM" id="SSF56112">
    <property type="entry name" value="Protein kinase-like (PK-like)"/>
    <property type="match status" value="1"/>
</dbReference>
<evidence type="ECO:0000256" key="4">
    <source>
        <dbReference type="ARBA" id="ARBA00022840"/>
    </source>
</evidence>
<dbReference type="PROSITE" id="PS00108">
    <property type="entry name" value="PROTEIN_KINASE_ST"/>
    <property type="match status" value="1"/>
</dbReference>
<dbReference type="GO" id="GO:0004674">
    <property type="term" value="F:protein serine/threonine kinase activity"/>
    <property type="evidence" value="ECO:0007669"/>
    <property type="project" value="UniProtKB-KW"/>
</dbReference>
<keyword evidence="2" id="KW-0547">Nucleotide-binding</keyword>
<accession>A0A7W8D228</accession>
<feature type="domain" description="OmpR/PhoB-type" evidence="8">
    <location>
        <begin position="5"/>
        <end position="101"/>
    </location>
</feature>
<dbReference type="GO" id="GO:0000160">
    <property type="term" value="P:phosphorelay signal transduction system"/>
    <property type="evidence" value="ECO:0007669"/>
    <property type="project" value="InterPro"/>
</dbReference>